<sequence length="255" mass="28043">MLYSGLCSITFRQHSVEEVIALCQQAGIEGIEWGGDVHVPPGEAALAASVKAKTEAAGLKVSSYGSYNKCDRESGPISEELESADALGAPVIRVWAGRKASADAGADYRAEVVEHLKRAVVAARELDITIALEYHRNTLTDTQASAHQLLREVGLPELKLYWQPRTSEGDRASNLAELEAALPKLAHIHCFHWGMGGFKDRYPLLDGTGDWKAYLDAVRGLEEDRYVILEFVKDDSPEQFLEDTKVLNALLKNDH</sequence>
<dbReference type="InterPro" id="IPR013022">
    <property type="entry name" value="Xyl_isomerase-like_TIM-brl"/>
</dbReference>
<dbReference type="OrthoDB" id="9815124at2"/>
<evidence type="ECO:0000259" key="1">
    <source>
        <dbReference type="Pfam" id="PF01261"/>
    </source>
</evidence>
<dbReference type="EMBL" id="QHJQ01000008">
    <property type="protein sequence ID" value="PXA03544.1"/>
    <property type="molecule type" value="Genomic_DNA"/>
</dbReference>
<accession>A0A317ZDV7</accession>
<dbReference type="RefSeq" id="WP_110131544.1">
    <property type="nucleotide sequence ID" value="NZ_QHJQ01000008.1"/>
</dbReference>
<feature type="domain" description="Xylose isomerase-like TIM barrel" evidence="1">
    <location>
        <begin position="20"/>
        <end position="248"/>
    </location>
</feature>
<proteinExistence type="predicted"/>
<dbReference type="InterPro" id="IPR050312">
    <property type="entry name" value="IolE/XylAMocC-like"/>
</dbReference>
<dbReference type="InterPro" id="IPR036237">
    <property type="entry name" value="Xyl_isomerase-like_sf"/>
</dbReference>
<dbReference type="PANTHER" id="PTHR12110:SF41">
    <property type="entry name" value="INOSOSE DEHYDRATASE"/>
    <property type="match status" value="1"/>
</dbReference>
<keyword evidence="2" id="KW-0413">Isomerase</keyword>
<dbReference type="Proteomes" id="UP000247099">
    <property type="component" value="Unassembled WGS sequence"/>
</dbReference>
<evidence type="ECO:0000313" key="2">
    <source>
        <dbReference type="EMBL" id="PXA03544.1"/>
    </source>
</evidence>
<dbReference type="AlphaFoldDB" id="A0A317ZDV7"/>
<dbReference type="SUPFAM" id="SSF51658">
    <property type="entry name" value="Xylose isomerase-like"/>
    <property type="match status" value="1"/>
</dbReference>
<protein>
    <submittedName>
        <fullName evidence="2">Sugar phosphate isomerase/epimerase</fullName>
    </submittedName>
</protein>
<dbReference type="Gene3D" id="3.20.20.150">
    <property type="entry name" value="Divalent-metal-dependent TIM barrel enzymes"/>
    <property type="match status" value="1"/>
</dbReference>
<comment type="caution">
    <text evidence="2">The sequence shown here is derived from an EMBL/GenBank/DDBJ whole genome shotgun (WGS) entry which is preliminary data.</text>
</comment>
<gene>
    <name evidence="2" type="ORF">DDZ13_11210</name>
</gene>
<dbReference type="InParanoid" id="A0A317ZDV7"/>
<dbReference type="PANTHER" id="PTHR12110">
    <property type="entry name" value="HYDROXYPYRUVATE ISOMERASE"/>
    <property type="match status" value="1"/>
</dbReference>
<evidence type="ECO:0000313" key="3">
    <source>
        <dbReference type="Proteomes" id="UP000247099"/>
    </source>
</evidence>
<reference evidence="2 3" key="1">
    <citation type="submission" date="2018-05" db="EMBL/GenBank/DDBJ databases">
        <title>Coraliomargarita sinensis sp. nov., isolated from a marine solar saltern.</title>
        <authorList>
            <person name="Zhou L.Y."/>
        </authorList>
    </citation>
    <scope>NUCLEOTIDE SEQUENCE [LARGE SCALE GENOMIC DNA]</scope>
    <source>
        <strain evidence="2 3">WN38</strain>
    </source>
</reference>
<dbReference type="Pfam" id="PF01261">
    <property type="entry name" value="AP_endonuc_2"/>
    <property type="match status" value="1"/>
</dbReference>
<keyword evidence="3" id="KW-1185">Reference proteome</keyword>
<name>A0A317ZDV7_9BACT</name>
<dbReference type="GO" id="GO:0016853">
    <property type="term" value="F:isomerase activity"/>
    <property type="evidence" value="ECO:0007669"/>
    <property type="project" value="UniProtKB-KW"/>
</dbReference>
<organism evidence="2 3">
    <name type="scientific">Coraliomargarita sinensis</name>
    <dbReference type="NCBI Taxonomy" id="2174842"/>
    <lineage>
        <taxon>Bacteria</taxon>
        <taxon>Pseudomonadati</taxon>
        <taxon>Verrucomicrobiota</taxon>
        <taxon>Opitutia</taxon>
        <taxon>Puniceicoccales</taxon>
        <taxon>Coraliomargaritaceae</taxon>
        <taxon>Coraliomargarita</taxon>
    </lineage>
</organism>